<protein>
    <submittedName>
        <fullName evidence="2">Uncharacterized protein</fullName>
    </submittedName>
</protein>
<evidence type="ECO:0000256" key="1">
    <source>
        <dbReference type="SAM" id="MobiDB-lite"/>
    </source>
</evidence>
<name>A0ABR3ZUG2_9LECA</name>
<accession>A0ABR3ZUG2</accession>
<dbReference type="Proteomes" id="UP001590950">
    <property type="component" value="Unassembled WGS sequence"/>
</dbReference>
<reference evidence="2 3" key="1">
    <citation type="submission" date="2024-09" db="EMBL/GenBank/DDBJ databases">
        <title>Rethinking Asexuality: The Enigmatic Case of Functional Sexual Genes in Lepraria (Stereocaulaceae).</title>
        <authorList>
            <person name="Doellman M."/>
            <person name="Sun Y."/>
            <person name="Barcenas-Pena A."/>
            <person name="Lumbsch H.T."/>
            <person name="Grewe F."/>
        </authorList>
    </citation>
    <scope>NUCLEOTIDE SEQUENCE [LARGE SCALE GENOMIC DNA]</scope>
    <source>
        <strain evidence="2 3">Mercado 3170</strain>
    </source>
</reference>
<comment type="caution">
    <text evidence="2">The sequence shown here is derived from an EMBL/GenBank/DDBJ whole genome shotgun (WGS) entry which is preliminary data.</text>
</comment>
<dbReference type="EMBL" id="JBEFKJ010000043">
    <property type="protein sequence ID" value="KAL2037227.1"/>
    <property type="molecule type" value="Genomic_DNA"/>
</dbReference>
<evidence type="ECO:0000313" key="3">
    <source>
        <dbReference type="Proteomes" id="UP001590950"/>
    </source>
</evidence>
<feature type="compositionally biased region" description="Pro residues" evidence="1">
    <location>
        <begin position="25"/>
        <end position="34"/>
    </location>
</feature>
<keyword evidence="3" id="KW-1185">Reference proteome</keyword>
<feature type="compositionally biased region" description="Low complexity" evidence="1">
    <location>
        <begin position="1"/>
        <end position="24"/>
    </location>
</feature>
<proteinExistence type="predicted"/>
<gene>
    <name evidence="2" type="ORF">N7G274_010090</name>
</gene>
<organism evidence="2 3">
    <name type="scientific">Stereocaulon virgatum</name>
    <dbReference type="NCBI Taxonomy" id="373712"/>
    <lineage>
        <taxon>Eukaryota</taxon>
        <taxon>Fungi</taxon>
        <taxon>Dikarya</taxon>
        <taxon>Ascomycota</taxon>
        <taxon>Pezizomycotina</taxon>
        <taxon>Lecanoromycetes</taxon>
        <taxon>OSLEUM clade</taxon>
        <taxon>Lecanoromycetidae</taxon>
        <taxon>Lecanorales</taxon>
        <taxon>Lecanorineae</taxon>
        <taxon>Stereocaulaceae</taxon>
        <taxon>Stereocaulon</taxon>
    </lineage>
</organism>
<sequence>MPFNHPTSPLSPVPSISSPPIFSSPSPPPQPPPSVDGTRRRSPLSDAEKLDKGLSTSAERLPSQRLHTKTRTF</sequence>
<evidence type="ECO:0000313" key="2">
    <source>
        <dbReference type="EMBL" id="KAL2037227.1"/>
    </source>
</evidence>
<feature type="region of interest" description="Disordered" evidence="1">
    <location>
        <begin position="1"/>
        <end position="73"/>
    </location>
</feature>